<dbReference type="RefSeq" id="WP_166930490.1">
    <property type="nucleotide sequence ID" value="NZ_BAAADD010000001.1"/>
</dbReference>
<dbReference type="Proteomes" id="UP001499951">
    <property type="component" value="Unassembled WGS sequence"/>
</dbReference>
<evidence type="ECO:0000313" key="1">
    <source>
        <dbReference type="EMBL" id="GAA0556838.1"/>
    </source>
</evidence>
<comment type="caution">
    <text evidence="1">The sequence shown here is derived from an EMBL/GenBank/DDBJ whole genome shotgun (WGS) entry which is preliminary data.</text>
</comment>
<gene>
    <name evidence="1" type="ORF">GCM10008942_01650</name>
</gene>
<evidence type="ECO:0000313" key="2">
    <source>
        <dbReference type="Proteomes" id="UP001499951"/>
    </source>
</evidence>
<name>A0ABN1E111_9PROT</name>
<proteinExistence type="predicted"/>
<accession>A0ABN1E111</accession>
<organism evidence="1 2">
    <name type="scientific">Rhizomicrobium electricum</name>
    <dbReference type="NCBI Taxonomy" id="480070"/>
    <lineage>
        <taxon>Bacteria</taxon>
        <taxon>Pseudomonadati</taxon>
        <taxon>Pseudomonadota</taxon>
        <taxon>Alphaproteobacteria</taxon>
        <taxon>Micropepsales</taxon>
        <taxon>Micropepsaceae</taxon>
        <taxon>Rhizomicrobium</taxon>
    </lineage>
</organism>
<protein>
    <recommendedName>
        <fullName evidence="3">NTF2 fold domain-containing protein</fullName>
    </recommendedName>
</protein>
<evidence type="ECO:0008006" key="3">
    <source>
        <dbReference type="Google" id="ProtNLM"/>
    </source>
</evidence>
<keyword evidence="2" id="KW-1185">Reference proteome</keyword>
<sequence length="118" mass="13576">MRKTWLKPVLTAVLFPVVLLASIAALDEFSGSDRLPWTKSRHSREQIISLAEAQCFRRYPDHEKFRPWHAKLSDGRWLIRGTRSGLPWIISGHFDTVMLAVIDDQNEVMSSCSVFAYD</sequence>
<reference evidence="1 2" key="1">
    <citation type="journal article" date="2019" name="Int. J. Syst. Evol. Microbiol.">
        <title>The Global Catalogue of Microorganisms (GCM) 10K type strain sequencing project: providing services to taxonomists for standard genome sequencing and annotation.</title>
        <authorList>
            <consortium name="The Broad Institute Genomics Platform"/>
            <consortium name="The Broad Institute Genome Sequencing Center for Infectious Disease"/>
            <person name="Wu L."/>
            <person name="Ma J."/>
        </authorList>
    </citation>
    <scope>NUCLEOTIDE SEQUENCE [LARGE SCALE GENOMIC DNA]</scope>
    <source>
        <strain evidence="1 2">JCM 15089</strain>
    </source>
</reference>
<dbReference type="EMBL" id="BAAADD010000001">
    <property type="protein sequence ID" value="GAA0556838.1"/>
    <property type="molecule type" value="Genomic_DNA"/>
</dbReference>